<dbReference type="GO" id="GO:0047617">
    <property type="term" value="F:fatty acyl-CoA hydrolase activity"/>
    <property type="evidence" value="ECO:0007669"/>
    <property type="project" value="InterPro"/>
</dbReference>
<protein>
    <recommendedName>
        <fullName evidence="8">Acyl-CoA thioesterase II</fullName>
    </recommendedName>
</protein>
<gene>
    <name evidence="6" type="ORF">MCUN1_001040</name>
</gene>
<dbReference type="InterPro" id="IPR049449">
    <property type="entry name" value="TesB_ACOT8-like_N"/>
</dbReference>
<keyword evidence="3" id="KW-0812">Transmembrane</keyword>
<dbReference type="CDD" id="cd03444">
    <property type="entry name" value="Thioesterase_II_repeat1"/>
    <property type="match status" value="1"/>
</dbReference>
<keyword evidence="3" id="KW-0472">Membrane</keyword>
<reference evidence="6" key="1">
    <citation type="submission" date="2023-03" db="EMBL/GenBank/DDBJ databases">
        <title>Mating type loci evolution in Malassezia.</title>
        <authorList>
            <person name="Coelho M.A."/>
        </authorList>
    </citation>
    <scope>NUCLEOTIDE SEQUENCE</scope>
    <source>
        <strain evidence="6">CBS 11721</strain>
    </source>
</reference>
<dbReference type="CDD" id="cd03445">
    <property type="entry name" value="Thioesterase_II_repeat2"/>
    <property type="match status" value="1"/>
</dbReference>
<dbReference type="GO" id="GO:0006637">
    <property type="term" value="P:acyl-CoA metabolic process"/>
    <property type="evidence" value="ECO:0007669"/>
    <property type="project" value="InterPro"/>
</dbReference>
<dbReference type="Gene3D" id="2.40.160.210">
    <property type="entry name" value="Acyl-CoA thioesterase, double hotdog domain"/>
    <property type="match status" value="1"/>
</dbReference>
<organism evidence="6 7">
    <name type="scientific">Malassezia cuniculi</name>
    <dbReference type="NCBI Taxonomy" id="948313"/>
    <lineage>
        <taxon>Eukaryota</taxon>
        <taxon>Fungi</taxon>
        <taxon>Dikarya</taxon>
        <taxon>Basidiomycota</taxon>
        <taxon>Ustilaginomycotina</taxon>
        <taxon>Malasseziomycetes</taxon>
        <taxon>Malasseziales</taxon>
        <taxon>Malasseziaceae</taxon>
        <taxon>Malassezia</taxon>
    </lineage>
</organism>
<dbReference type="InterPro" id="IPR029069">
    <property type="entry name" value="HotDog_dom_sf"/>
</dbReference>
<keyword evidence="2" id="KW-0378">Hydrolase</keyword>
<comment type="similarity">
    <text evidence="1">Belongs to the C/M/P thioester hydrolase family.</text>
</comment>
<feature type="domain" description="Acyl-CoA thioesterase-like N-terminal HotDog" evidence="4">
    <location>
        <begin position="28"/>
        <end position="118"/>
    </location>
</feature>
<dbReference type="Pfam" id="PF13622">
    <property type="entry name" value="4HBT_3"/>
    <property type="match status" value="1"/>
</dbReference>
<keyword evidence="7" id="KW-1185">Reference proteome</keyword>
<proteinExistence type="inferred from homology"/>
<dbReference type="GO" id="GO:0009062">
    <property type="term" value="P:fatty acid catabolic process"/>
    <property type="evidence" value="ECO:0007669"/>
    <property type="project" value="TreeGrafter"/>
</dbReference>
<dbReference type="PANTHER" id="PTHR11066">
    <property type="entry name" value="ACYL-COA THIOESTERASE"/>
    <property type="match status" value="1"/>
</dbReference>
<dbReference type="AlphaFoldDB" id="A0AAF0EP13"/>
<name>A0AAF0EP13_9BASI</name>
<dbReference type="Proteomes" id="UP001219933">
    <property type="component" value="Chromosome 2"/>
</dbReference>
<evidence type="ECO:0000256" key="3">
    <source>
        <dbReference type="SAM" id="Phobius"/>
    </source>
</evidence>
<keyword evidence="3" id="KW-1133">Transmembrane helix</keyword>
<dbReference type="PANTHER" id="PTHR11066:SF35">
    <property type="entry name" value="ACYL-COA THIOESTERASE II"/>
    <property type="match status" value="1"/>
</dbReference>
<evidence type="ECO:0000259" key="4">
    <source>
        <dbReference type="Pfam" id="PF13622"/>
    </source>
</evidence>
<evidence type="ECO:0008006" key="8">
    <source>
        <dbReference type="Google" id="ProtNLM"/>
    </source>
</evidence>
<feature type="domain" description="Acyl-CoA thioesterase-like C-terminal" evidence="5">
    <location>
        <begin position="264"/>
        <end position="353"/>
    </location>
</feature>
<accession>A0AAF0EP13</accession>
<dbReference type="InterPro" id="IPR042171">
    <property type="entry name" value="Acyl-CoA_hotdog"/>
</dbReference>
<dbReference type="SUPFAM" id="SSF54637">
    <property type="entry name" value="Thioesterase/thiol ester dehydrase-isomerase"/>
    <property type="match status" value="2"/>
</dbReference>
<dbReference type="InterPro" id="IPR003703">
    <property type="entry name" value="Acyl_CoA_thio"/>
</dbReference>
<evidence type="ECO:0000313" key="6">
    <source>
        <dbReference type="EMBL" id="WFD34203.1"/>
    </source>
</evidence>
<evidence type="ECO:0000259" key="5">
    <source>
        <dbReference type="Pfam" id="PF20789"/>
    </source>
</evidence>
<sequence length="361" mass="40045">MTDHDFAKLIGVKATSDPWVFESISNPGRAGNQLPIAYGGCACGVAVVAAGQTVDLTKGRFVPYSVTGYFLGPASLDTHFLCYVTPLRDTRSFITRHVVLKQQTPKGLRSCFVLTIDFVASPNSTPEALDAAKKKGVDPSTVRSLFNYQSDPKLKFVDPESLSHPNDVLARRLKDGEVDEMTVAMQNEFLGLWHQYFDSRSPEESILAQNVMGLLDVSTSQDSLPILERRAADWFRPHQELPPVDGREHLVERKELGMLPISSTILHAAIAIFALDGVLAFAPVSINNRMMMETSSASSLDFALRFHTDLLDISGWHLREVRTISSGWSRTYNEANLWDRSGRLIATETQQCVLHPAKNKL</sequence>
<dbReference type="Pfam" id="PF20789">
    <property type="entry name" value="4HBT_3C"/>
    <property type="match status" value="1"/>
</dbReference>
<dbReference type="EMBL" id="CP119878">
    <property type="protein sequence ID" value="WFD34203.1"/>
    <property type="molecule type" value="Genomic_DNA"/>
</dbReference>
<dbReference type="InterPro" id="IPR049450">
    <property type="entry name" value="ACOT8-like_C"/>
</dbReference>
<evidence type="ECO:0000256" key="2">
    <source>
        <dbReference type="ARBA" id="ARBA00022801"/>
    </source>
</evidence>
<feature type="transmembrane region" description="Helical" evidence="3">
    <location>
        <begin position="265"/>
        <end position="286"/>
    </location>
</feature>
<evidence type="ECO:0000313" key="7">
    <source>
        <dbReference type="Proteomes" id="UP001219933"/>
    </source>
</evidence>
<evidence type="ECO:0000256" key="1">
    <source>
        <dbReference type="ARBA" id="ARBA00006538"/>
    </source>
</evidence>
<dbReference type="GO" id="GO:0005782">
    <property type="term" value="C:peroxisomal matrix"/>
    <property type="evidence" value="ECO:0007669"/>
    <property type="project" value="UniProtKB-SubCell"/>
</dbReference>